<reference evidence="1 2" key="1">
    <citation type="submission" date="2020-07" db="EMBL/GenBank/DDBJ databases">
        <title>Genomic Encyclopedia of Type Strains, Phase IV (KMG-IV): sequencing the most valuable type-strain genomes for metagenomic binning, comparative biology and taxonomic classification.</title>
        <authorList>
            <person name="Goeker M."/>
        </authorList>
    </citation>
    <scope>NUCLEOTIDE SEQUENCE [LARGE SCALE GENOMIC DNA]</scope>
    <source>
        <strain evidence="1 2">DSM 17721</strain>
    </source>
</reference>
<dbReference type="AlphaFoldDB" id="A0A7W0HJH6"/>
<comment type="caution">
    <text evidence="1">The sequence shown here is derived from an EMBL/GenBank/DDBJ whole genome shotgun (WGS) entry which is preliminary data.</text>
</comment>
<sequence length="482" mass="51961">MTKPTENNGRAAAAALLSEILRTREVRTIIADAVPEVLNLWAGDRFTRKHIAKALARNIQKGLARPGDDQKRKELAELFSDPRHLDTLTDMLPGVLDTAGQIAAKTGETLAELPPDQREKTLSAILSAVSSGRSATVITTWAKVLAEVQSESPDFLARSLEPGIRKWIEDTDFGELKEFLDAAAGSAGPLAAMVNDLLWRYPAKVVLLVSFLPSLANMLLEAVNESLGRFNRLPPDLVADVVLSCFREMDGEKIGRTINELAELGRKIHTGSALTGDGGVTGFSRDLHDFLTTVVTAVGGKTLFQAKTALAGGRETLAASLTDTLEANPDLVYESLRSRHAGWNAAIKTRARNAAMLADMPAEEFTNAYCQSLSQLDAGEAAEIVNLVFLLINRIRDLNPAVLPSVAAQIVNGLDLSEIEDAVEGMTRDIGDIIKPLGRAVLPHLIQTGCQWLMPEGDETDESAAAARDAILSFLYPQEVPS</sequence>
<evidence type="ECO:0000313" key="1">
    <source>
        <dbReference type="EMBL" id="MBA2880219.1"/>
    </source>
</evidence>
<accession>A0A7W0HJH6</accession>
<dbReference type="EMBL" id="JACDUS010000001">
    <property type="protein sequence ID" value="MBA2880219.1"/>
    <property type="molecule type" value="Genomic_DNA"/>
</dbReference>
<name>A0A7W0HJH6_9BACT</name>
<dbReference type="RefSeq" id="WP_181549874.1">
    <property type="nucleotide sequence ID" value="NZ_JACDUS010000001.1"/>
</dbReference>
<proteinExistence type="predicted"/>
<organism evidence="1 2">
    <name type="scientific">Desulfosalsimonas propionicica</name>
    <dbReference type="NCBI Taxonomy" id="332175"/>
    <lineage>
        <taxon>Bacteria</taxon>
        <taxon>Pseudomonadati</taxon>
        <taxon>Thermodesulfobacteriota</taxon>
        <taxon>Desulfobacteria</taxon>
        <taxon>Desulfobacterales</taxon>
        <taxon>Desulfosalsimonadaceae</taxon>
        <taxon>Desulfosalsimonas</taxon>
    </lineage>
</organism>
<evidence type="ECO:0000313" key="2">
    <source>
        <dbReference type="Proteomes" id="UP000525298"/>
    </source>
</evidence>
<keyword evidence="2" id="KW-1185">Reference proteome</keyword>
<dbReference type="Proteomes" id="UP000525298">
    <property type="component" value="Unassembled WGS sequence"/>
</dbReference>
<protein>
    <submittedName>
        <fullName evidence="1">Uncharacterized protein</fullName>
    </submittedName>
</protein>
<gene>
    <name evidence="1" type="ORF">HNR65_000526</name>
</gene>